<reference evidence="1 2" key="2">
    <citation type="journal article" date="2014" name="Emerg. Microbes Infect.">
        <title>Potential impact on kidney infection: a whole-genome analysis of Leptospira santarosai serovar Shermani.</title>
        <authorList>
            <person name="Chou L.F."/>
            <person name="Chen T.W."/>
            <person name="Ko Y.C."/>
            <person name="Pan M.J."/>
            <person name="Tian Y.C."/>
            <person name="Chiu C.H."/>
            <person name="Tang P."/>
            <person name="Hung C.C."/>
            <person name="Yang C.W."/>
        </authorList>
    </citation>
    <scope>NUCLEOTIDE SEQUENCE</scope>
    <source>
        <strain evidence="1 2">LT 821</strain>
    </source>
</reference>
<accession>K8YB70</accession>
<organism evidence="1 2">
    <name type="scientific">Leptospira santarosai serovar Shermani str. LT 821</name>
    <dbReference type="NCBI Taxonomy" id="758847"/>
    <lineage>
        <taxon>Bacteria</taxon>
        <taxon>Pseudomonadati</taxon>
        <taxon>Spirochaetota</taxon>
        <taxon>Spirochaetia</taxon>
        <taxon>Leptospirales</taxon>
        <taxon>Leptospiraceae</taxon>
        <taxon>Leptospira</taxon>
    </lineage>
</organism>
<dbReference type="KEGG" id="lst:LSS_06360"/>
<protein>
    <submittedName>
        <fullName evidence="1">Uncharacterized protein</fullName>
    </submittedName>
</protein>
<evidence type="ECO:0000313" key="2">
    <source>
        <dbReference type="Proteomes" id="UP000035800"/>
    </source>
</evidence>
<dbReference type="AlphaFoldDB" id="K8YB70"/>
<dbReference type="Proteomes" id="UP000035800">
    <property type="component" value="Chromosome I"/>
</dbReference>
<evidence type="ECO:0000313" key="1">
    <source>
        <dbReference type="EMBL" id="EKT87712.1"/>
    </source>
</evidence>
<sequence>MLFWISLVKSRGSFCKFLFIRILIPFVCFNESFIF</sequence>
<gene>
    <name evidence="1" type="ORF">LSS_06360</name>
</gene>
<name>K8YB70_9LEPT</name>
<reference evidence="1 2" key="1">
    <citation type="journal article" date="2012" name="Gene">
        <title>Sequence of Leptospira santarosai serovar Shermani genome and prediction of virulence-associated genes.</title>
        <authorList>
            <person name="Chou L.F."/>
            <person name="Chen Y.T."/>
            <person name="Lu C.W."/>
            <person name="Ko Y.C."/>
            <person name="Tang C.Y."/>
            <person name="Pan M.J."/>
            <person name="Tian Y.C."/>
            <person name="Chiu C.H."/>
            <person name="Hung C.C."/>
            <person name="Yang C.W."/>
        </authorList>
    </citation>
    <scope>NUCLEOTIDE SEQUENCE [LARGE SCALE GENOMIC DNA]</scope>
    <source>
        <strain evidence="1">LT 821</strain>
    </source>
</reference>
<proteinExistence type="predicted"/>
<dbReference type="EMBL" id="CP006694">
    <property type="protein sequence ID" value="EKT87712.1"/>
    <property type="molecule type" value="Genomic_DNA"/>
</dbReference>